<sequence length="64" mass="7199">MITQQQIGARKSEIVGGQFGSARNEGAEVVNLRKRCVDPRNQMYGYQVEVERRDIVTVAVLGYN</sequence>
<dbReference type="EMBL" id="WTVN01000009">
    <property type="protein sequence ID" value="NMG43737.1"/>
    <property type="molecule type" value="Genomic_DNA"/>
</dbReference>
<dbReference type="Proteomes" id="UP000623795">
    <property type="component" value="Unassembled WGS sequence"/>
</dbReference>
<gene>
    <name evidence="1" type="ORF">GPA22_08325</name>
</gene>
<evidence type="ECO:0000313" key="2">
    <source>
        <dbReference type="Proteomes" id="UP000623795"/>
    </source>
</evidence>
<name>A0ABX1PYN5_9RHOO</name>
<accession>A0ABX1PYN5</accession>
<dbReference type="RefSeq" id="WP_169255632.1">
    <property type="nucleotide sequence ID" value="NZ_WTVN01000009.1"/>
</dbReference>
<organism evidence="1 2">
    <name type="scientific">Aromatoleum toluvorans</name>
    <dbReference type="NCBI Taxonomy" id="92002"/>
    <lineage>
        <taxon>Bacteria</taxon>
        <taxon>Pseudomonadati</taxon>
        <taxon>Pseudomonadota</taxon>
        <taxon>Betaproteobacteria</taxon>
        <taxon>Rhodocyclales</taxon>
        <taxon>Rhodocyclaceae</taxon>
        <taxon>Aromatoleum</taxon>
    </lineage>
</organism>
<reference evidence="1 2" key="1">
    <citation type="submission" date="2019-12" db="EMBL/GenBank/DDBJ databases">
        <title>Comparative genomics gives insights into the taxonomy of the Azoarcus-Aromatoleum group and reveals separate origins of nif in the plant-associated Azoarcus and non-plant-associated Aromatoleum sub-groups.</title>
        <authorList>
            <person name="Lafos M."/>
            <person name="Maluk M."/>
            <person name="Batista M."/>
            <person name="Junghare M."/>
            <person name="Carmona M."/>
            <person name="Faoro H."/>
            <person name="Cruz L.M."/>
            <person name="Battistoni F."/>
            <person name="De Souza E."/>
            <person name="Pedrosa F."/>
            <person name="Chen W.-M."/>
            <person name="Poole P.S."/>
            <person name="Dixon R.A."/>
            <person name="James E.K."/>
        </authorList>
    </citation>
    <scope>NUCLEOTIDE SEQUENCE [LARGE SCALE GENOMIC DNA]</scope>
    <source>
        <strain evidence="1 2">Td21</strain>
    </source>
</reference>
<proteinExistence type="predicted"/>
<keyword evidence="2" id="KW-1185">Reference proteome</keyword>
<comment type="caution">
    <text evidence="1">The sequence shown here is derived from an EMBL/GenBank/DDBJ whole genome shotgun (WGS) entry which is preliminary data.</text>
</comment>
<protein>
    <submittedName>
        <fullName evidence="1">Uncharacterized protein</fullName>
    </submittedName>
</protein>
<evidence type="ECO:0000313" key="1">
    <source>
        <dbReference type="EMBL" id="NMG43737.1"/>
    </source>
</evidence>